<proteinExistence type="predicted"/>
<reference evidence="1 2" key="1">
    <citation type="submission" date="2020-08" db="EMBL/GenBank/DDBJ databases">
        <title>Genomic Encyclopedia of Type Strains, Phase IV (KMG-IV): sequencing the most valuable type-strain genomes for metagenomic binning, comparative biology and taxonomic classification.</title>
        <authorList>
            <person name="Goeker M."/>
        </authorList>
    </citation>
    <scope>NUCLEOTIDE SEQUENCE [LARGE SCALE GENOMIC DNA]</scope>
    <source>
        <strain evidence="1 2">DSM 29781</strain>
    </source>
</reference>
<accession>A0A7W8HFT4</accession>
<dbReference type="EMBL" id="JACHGB010000003">
    <property type="protein sequence ID" value="MBB5271322.1"/>
    <property type="molecule type" value="Genomic_DNA"/>
</dbReference>
<dbReference type="SUPFAM" id="SSF55729">
    <property type="entry name" value="Acyl-CoA N-acyltransferases (Nat)"/>
    <property type="match status" value="1"/>
</dbReference>
<dbReference type="InterPro" id="IPR016181">
    <property type="entry name" value="Acyl_CoA_acyltransferase"/>
</dbReference>
<name>A0A7W8HFT4_9BURK</name>
<gene>
    <name evidence="1" type="ORF">HNQ70_001332</name>
</gene>
<protein>
    <submittedName>
        <fullName evidence="1">RimJ/RimL family protein N-acetyltransferase</fullName>
    </submittedName>
</protein>
<dbReference type="RefSeq" id="WP_183965600.1">
    <property type="nucleotide sequence ID" value="NZ_BAABEW010000001.1"/>
</dbReference>
<dbReference type="AlphaFoldDB" id="A0A7W8HFT4"/>
<sequence length="139" mass="16014">MLVYDLDAVHAFMKGRIPGLHRCDDMQAIGWEERGQLVAGVLYEGFNPHNVWMHVAAVPGARWMRREYLRACFAYPFLVCGVERISGYVNESNWQARGFDEHLGFKEEARLRGAAPDGGDVIIYVMRREDCRYVQVPQH</sequence>
<keyword evidence="2" id="KW-1185">Reference proteome</keyword>
<dbReference type="GO" id="GO:0016740">
    <property type="term" value="F:transferase activity"/>
    <property type="evidence" value="ECO:0007669"/>
    <property type="project" value="UniProtKB-KW"/>
</dbReference>
<dbReference type="Gene3D" id="3.40.630.30">
    <property type="match status" value="1"/>
</dbReference>
<dbReference type="Proteomes" id="UP000532440">
    <property type="component" value="Unassembled WGS sequence"/>
</dbReference>
<comment type="caution">
    <text evidence="1">The sequence shown here is derived from an EMBL/GenBank/DDBJ whole genome shotgun (WGS) entry which is preliminary data.</text>
</comment>
<evidence type="ECO:0000313" key="2">
    <source>
        <dbReference type="Proteomes" id="UP000532440"/>
    </source>
</evidence>
<keyword evidence="1" id="KW-0808">Transferase</keyword>
<organism evidence="1 2">
    <name type="scientific">Quisquiliibacterium transsilvanicum</name>
    <dbReference type="NCBI Taxonomy" id="1549638"/>
    <lineage>
        <taxon>Bacteria</taxon>
        <taxon>Pseudomonadati</taxon>
        <taxon>Pseudomonadota</taxon>
        <taxon>Betaproteobacteria</taxon>
        <taxon>Burkholderiales</taxon>
        <taxon>Burkholderiaceae</taxon>
        <taxon>Quisquiliibacterium</taxon>
    </lineage>
</organism>
<evidence type="ECO:0000313" key="1">
    <source>
        <dbReference type="EMBL" id="MBB5271322.1"/>
    </source>
</evidence>